<organism evidence="2 3">
    <name type="scientific">Nakamurella flavida</name>
    <dbReference type="NCBI Taxonomy" id="363630"/>
    <lineage>
        <taxon>Bacteria</taxon>
        <taxon>Bacillati</taxon>
        <taxon>Actinomycetota</taxon>
        <taxon>Actinomycetes</taxon>
        <taxon>Nakamurellales</taxon>
        <taxon>Nakamurellaceae</taxon>
        <taxon>Nakamurella</taxon>
    </lineage>
</organism>
<sequence>MTPPRRAARRGGRAVPLALALLLAGCTAAGGDGVASVTDDPASAVTSVSITPVTPAGLVTGPGVSSTAITLAVLVDPERDRGTVQGVRLWQGSVNADGGLCGRSVTLVVTGAGGVPTDPAEAYRQVGRDALGVITTPGGGDLADLLAADAMPALAAGGPALTSAPLPVGATDDVLAINALAYLQGADLLPAGAPVGVLTDGGPSAVDALTGARWWVRQEGAGALAVRPVGSDTDLTDWGGAPVVLGLADAAAVSRLAESVPAGTTVVTTVDGYDPAVWSPAALAVAAQGRVLVTAPTPAFGSDQPAAAAVAAEFRAAGGTDPGARLLAGYAAATEWGRLLTGMCADLALTRSAATDALAAVGPAPDGSLLGPTDPGAIALGLPATRVSAMSRADPGAPAGLAPLTWLESDDDIDAYRPPR</sequence>
<proteinExistence type="predicted"/>
<evidence type="ECO:0000313" key="3">
    <source>
        <dbReference type="Proteomes" id="UP000663801"/>
    </source>
</evidence>
<dbReference type="AlphaFoldDB" id="A0A938YLN3"/>
<dbReference type="EMBL" id="JAERWL010000005">
    <property type="protein sequence ID" value="MBM9475534.1"/>
    <property type="molecule type" value="Genomic_DNA"/>
</dbReference>
<protein>
    <recommendedName>
        <fullName evidence="4">Leucine-binding protein domain-containing protein</fullName>
    </recommendedName>
</protein>
<dbReference type="Gene3D" id="3.40.50.2300">
    <property type="match status" value="2"/>
</dbReference>
<dbReference type="PROSITE" id="PS51257">
    <property type="entry name" value="PROKAR_LIPOPROTEIN"/>
    <property type="match status" value="1"/>
</dbReference>
<keyword evidence="3" id="KW-1185">Reference proteome</keyword>
<gene>
    <name evidence="2" type="ORF">JL107_03655</name>
</gene>
<feature type="signal peptide" evidence="1">
    <location>
        <begin position="1"/>
        <end position="29"/>
    </location>
</feature>
<feature type="chain" id="PRO_5039457062" description="Leucine-binding protein domain-containing protein" evidence="1">
    <location>
        <begin position="30"/>
        <end position="420"/>
    </location>
</feature>
<reference evidence="2" key="1">
    <citation type="submission" date="2021-01" db="EMBL/GenBank/DDBJ databases">
        <title>KCTC 19127 draft genome.</title>
        <authorList>
            <person name="An D."/>
        </authorList>
    </citation>
    <scope>NUCLEOTIDE SEQUENCE</scope>
    <source>
        <strain evidence="2">KCTC 19127</strain>
    </source>
</reference>
<dbReference type="RefSeq" id="WP_205255650.1">
    <property type="nucleotide sequence ID" value="NZ_BAAAPV010000002.1"/>
</dbReference>
<keyword evidence="1" id="KW-0732">Signal</keyword>
<dbReference type="SUPFAM" id="SSF53822">
    <property type="entry name" value="Periplasmic binding protein-like I"/>
    <property type="match status" value="1"/>
</dbReference>
<dbReference type="InterPro" id="IPR028082">
    <property type="entry name" value="Peripla_BP_I"/>
</dbReference>
<evidence type="ECO:0008006" key="4">
    <source>
        <dbReference type="Google" id="ProtNLM"/>
    </source>
</evidence>
<comment type="caution">
    <text evidence="2">The sequence shown here is derived from an EMBL/GenBank/DDBJ whole genome shotgun (WGS) entry which is preliminary data.</text>
</comment>
<name>A0A938YLN3_9ACTN</name>
<evidence type="ECO:0000256" key="1">
    <source>
        <dbReference type="SAM" id="SignalP"/>
    </source>
</evidence>
<evidence type="ECO:0000313" key="2">
    <source>
        <dbReference type="EMBL" id="MBM9475534.1"/>
    </source>
</evidence>
<accession>A0A938YLN3</accession>
<dbReference type="Proteomes" id="UP000663801">
    <property type="component" value="Unassembled WGS sequence"/>
</dbReference>